<dbReference type="Pfam" id="PF10899">
    <property type="entry name" value="AbiGi"/>
    <property type="match status" value="1"/>
</dbReference>
<dbReference type="Proteomes" id="UP000245535">
    <property type="component" value="Unassembled WGS sequence"/>
</dbReference>
<dbReference type="OrthoDB" id="680500at2"/>
<dbReference type="EMBL" id="QGDO01000015">
    <property type="protein sequence ID" value="PWJ33125.1"/>
    <property type="molecule type" value="Genomic_DNA"/>
</dbReference>
<evidence type="ECO:0000313" key="1">
    <source>
        <dbReference type="EMBL" id="PWJ33125.1"/>
    </source>
</evidence>
<evidence type="ECO:0000313" key="2">
    <source>
        <dbReference type="Proteomes" id="UP000245535"/>
    </source>
</evidence>
<comment type="caution">
    <text evidence="1">The sequence shown here is derived from an EMBL/GenBank/DDBJ whole genome shotgun (WGS) entry which is preliminary data.</text>
</comment>
<dbReference type="AlphaFoldDB" id="A0A315YUQ3"/>
<dbReference type="InterPro" id="IPR021223">
    <property type="entry name" value="AbiGi"/>
</dbReference>
<protein>
    <submittedName>
        <fullName evidence="1">Abortive phage resistance protein AbiGi (Putative antitoxin)</fullName>
    </submittedName>
</protein>
<dbReference type="RefSeq" id="WP_109623259.1">
    <property type="nucleotide sequence ID" value="NZ_QGDO01000015.1"/>
</dbReference>
<gene>
    <name evidence="1" type="ORF">BC781_11511</name>
</gene>
<accession>A0A315YUQ3</accession>
<keyword evidence="2" id="KW-1185">Reference proteome</keyword>
<reference evidence="1 2" key="1">
    <citation type="submission" date="2018-03" db="EMBL/GenBank/DDBJ databases">
        <title>Genomic Encyclopedia of Archaeal and Bacterial Type Strains, Phase II (KMG-II): from individual species to whole genera.</title>
        <authorList>
            <person name="Goeker M."/>
        </authorList>
    </citation>
    <scope>NUCLEOTIDE SEQUENCE [LARGE SCALE GENOMIC DNA]</scope>
    <source>
        <strain evidence="1 2">DSM 28229</strain>
    </source>
</reference>
<organism evidence="1 2">
    <name type="scientific">Sediminitomix flava</name>
    <dbReference type="NCBI Taxonomy" id="379075"/>
    <lineage>
        <taxon>Bacteria</taxon>
        <taxon>Pseudomonadati</taxon>
        <taxon>Bacteroidota</taxon>
        <taxon>Cytophagia</taxon>
        <taxon>Cytophagales</taxon>
        <taxon>Flammeovirgaceae</taxon>
        <taxon>Sediminitomix</taxon>
    </lineage>
</organism>
<name>A0A315YUQ3_SEDFL</name>
<sequence length="250" mass="29983">MSISREEIKRKFKDEYLSKIEGPFFKQKRINHIFHYSNKFEVILKILNNGFAPSYCEENFLGQEFYIPMVSFCNIPLRDVDLFMRYGKHGIGMSLEWALKNSITPVVYVHDNTPFERQTYYQNEIETPMISYFKNWKTTYKKKEIITYQEREWRYIPNISDSKHKRIISRSDVEFQSLKDKSYGEKPHLPQFALTIDDISDLRYIMIKKEHQRNKVLNVLNKRFGEREVIKAILSGKLLIISDDLIHNDF</sequence>
<proteinExistence type="predicted"/>